<feature type="compositionally biased region" description="Low complexity" evidence="8">
    <location>
        <begin position="1016"/>
        <end position="1055"/>
    </location>
</feature>
<evidence type="ECO:0000259" key="9">
    <source>
        <dbReference type="SMART" id="SM00968"/>
    </source>
</evidence>
<dbReference type="PANTHER" id="PTHR43977">
    <property type="entry name" value="STRUCTURAL MAINTENANCE OF CHROMOSOMES PROTEIN 3"/>
    <property type="match status" value="1"/>
</dbReference>
<keyword evidence="2 7" id="KW-0963">Cytoplasm</keyword>
<evidence type="ECO:0000256" key="1">
    <source>
        <dbReference type="ARBA" id="ARBA00004496"/>
    </source>
</evidence>
<dbReference type="SUPFAM" id="SSF75553">
    <property type="entry name" value="Smc hinge domain"/>
    <property type="match status" value="1"/>
</dbReference>
<feature type="coiled-coil region" evidence="7">
    <location>
        <begin position="697"/>
        <end position="863"/>
    </location>
</feature>
<dbReference type="Pfam" id="PF06470">
    <property type="entry name" value="SMC_hinge"/>
    <property type="match status" value="1"/>
</dbReference>
<dbReference type="SUPFAM" id="SSF52540">
    <property type="entry name" value="P-loop containing nucleoside triphosphate hydrolases"/>
    <property type="match status" value="1"/>
</dbReference>
<dbReference type="CDD" id="cd03278">
    <property type="entry name" value="ABC_SMC_barmotin"/>
    <property type="match status" value="1"/>
</dbReference>
<keyword evidence="6 7" id="KW-0238">DNA-binding</keyword>
<proteinExistence type="inferred from homology"/>
<dbReference type="RefSeq" id="WP_152354834.1">
    <property type="nucleotide sequence ID" value="NZ_JBHLXF010000037.1"/>
</dbReference>
<dbReference type="GO" id="GO:0003677">
    <property type="term" value="F:DNA binding"/>
    <property type="evidence" value="ECO:0007669"/>
    <property type="project" value="UniProtKB-UniRule"/>
</dbReference>
<dbReference type="InterPro" id="IPR003395">
    <property type="entry name" value="RecF/RecN/SMC_N"/>
</dbReference>
<dbReference type="HAMAP" id="MF_01894">
    <property type="entry name" value="Smc_prok"/>
    <property type="match status" value="1"/>
</dbReference>
<dbReference type="AlphaFoldDB" id="A0A6A2W036"/>
<dbReference type="GO" id="GO:0005694">
    <property type="term" value="C:chromosome"/>
    <property type="evidence" value="ECO:0007669"/>
    <property type="project" value="InterPro"/>
</dbReference>
<dbReference type="GO" id="GO:0005737">
    <property type="term" value="C:cytoplasm"/>
    <property type="evidence" value="ECO:0007669"/>
    <property type="project" value="UniProtKB-SubCell"/>
</dbReference>
<accession>A0A6A2W036</accession>
<dbReference type="GO" id="GO:0006260">
    <property type="term" value="P:DNA replication"/>
    <property type="evidence" value="ECO:0007669"/>
    <property type="project" value="UniProtKB-UniRule"/>
</dbReference>
<dbReference type="InterPro" id="IPR011890">
    <property type="entry name" value="SMC_prok"/>
</dbReference>
<reference evidence="10 11" key="1">
    <citation type="submission" date="2019-09" db="EMBL/GenBank/DDBJ databases">
        <title>Characterization of the phylogenetic diversity of two novel species belonging to the genus Bifidobacterium: Bifidobacterium cebidarum sp. nov. and Bifidobacterium leontopitheci sp. nov.</title>
        <authorList>
            <person name="Lugli G.A."/>
            <person name="Duranti S."/>
            <person name="Milani C."/>
            <person name="Turroni F."/>
            <person name="Ventura M."/>
        </authorList>
    </citation>
    <scope>NUCLEOTIDE SEQUENCE [LARGE SCALE GENOMIC DNA]</scope>
    <source>
        <strain evidence="10 11">DSM 100238</strain>
    </source>
</reference>
<evidence type="ECO:0000313" key="10">
    <source>
        <dbReference type="EMBL" id="KAB8301834.1"/>
    </source>
</evidence>
<evidence type="ECO:0000256" key="3">
    <source>
        <dbReference type="ARBA" id="ARBA00022741"/>
    </source>
</evidence>
<feature type="domain" description="SMC hinge" evidence="9">
    <location>
        <begin position="506"/>
        <end position="659"/>
    </location>
</feature>
<keyword evidence="5 7" id="KW-0175">Coiled coil</keyword>
<dbReference type="Pfam" id="PF02463">
    <property type="entry name" value="SMC_N"/>
    <property type="match status" value="1"/>
</dbReference>
<protein>
    <recommendedName>
        <fullName evidence="7">Chromosome partition protein Smc</fullName>
    </recommendedName>
</protein>
<feature type="region of interest" description="Disordered" evidence="8">
    <location>
        <begin position="974"/>
        <end position="1059"/>
    </location>
</feature>
<dbReference type="Gene3D" id="1.20.1060.20">
    <property type="match status" value="1"/>
</dbReference>
<evidence type="ECO:0000256" key="4">
    <source>
        <dbReference type="ARBA" id="ARBA00022840"/>
    </source>
</evidence>
<keyword evidence="11" id="KW-1185">Reference proteome</keyword>
<evidence type="ECO:0000256" key="2">
    <source>
        <dbReference type="ARBA" id="ARBA00022490"/>
    </source>
</evidence>
<dbReference type="InterPro" id="IPR027417">
    <property type="entry name" value="P-loop_NTPase"/>
</dbReference>
<dbReference type="FunFam" id="3.40.50.300:FF:000984">
    <property type="entry name" value="Chromosome partition protein Smc"/>
    <property type="match status" value="1"/>
</dbReference>
<keyword evidence="4 7" id="KW-0067">ATP-binding</keyword>
<dbReference type="Gene3D" id="3.40.50.300">
    <property type="entry name" value="P-loop containing nucleotide triphosphate hydrolases"/>
    <property type="match status" value="2"/>
</dbReference>
<dbReference type="InterPro" id="IPR036277">
    <property type="entry name" value="SMC_hinge_sf"/>
</dbReference>
<organism evidence="10 11">
    <name type="scientific">Bifidobacterium apri</name>
    <dbReference type="NCBI Taxonomy" id="1769423"/>
    <lineage>
        <taxon>Bacteria</taxon>
        <taxon>Bacillati</taxon>
        <taxon>Actinomycetota</taxon>
        <taxon>Actinomycetes</taxon>
        <taxon>Bifidobacteriales</taxon>
        <taxon>Bifidobacteriaceae</taxon>
        <taxon>Bifidobacterium</taxon>
    </lineage>
</organism>
<keyword evidence="3 7" id="KW-0547">Nucleotide-binding</keyword>
<comment type="subcellular location">
    <subcellularLocation>
        <location evidence="1 7">Cytoplasm</location>
    </subcellularLocation>
</comment>
<dbReference type="GO" id="GO:0016887">
    <property type="term" value="F:ATP hydrolysis activity"/>
    <property type="evidence" value="ECO:0007669"/>
    <property type="project" value="InterPro"/>
</dbReference>
<comment type="domain">
    <text evidence="7">Contains large globular domains required for ATP hydrolysis at each terminus and a third globular domain forming a flexible hinge near the middle of the molecule. These domains are separated by coiled-coil structures.</text>
</comment>
<comment type="subunit">
    <text evidence="7">Homodimer.</text>
</comment>
<dbReference type="Proteomes" id="UP000440041">
    <property type="component" value="Unassembled WGS sequence"/>
</dbReference>
<sequence length="1277" mass="139692">MYLKELTLRGFKSFANPTTLRFEPGVTAVVGPNGSGKSNIVDALTWVMGEQGAKNLRGTSMEDVIFAGTSTRPPAGRAQVSLTIDNTDHALDIDYTEVTISRTLYRNGGSEYAINGSACRLLDIQELLSDSGLGQQMHVIVGQGRLDAILRADPSGHRAFIEEAAGILKHRKRKERALRKLANTEDNLARLDDLLREIHRQLGPLGRQARVSRRADTIQMTIRDAQSRLFADDACQLRERRDSLRSDLADTRRRLAALQQDLAKAKVRIEQVEAITSGSNPRLAQANQTWHDLSRLEERFSSLASVAAERAASIRSQIVTDTGENPDMLAKRADELELQAGKQRATVDDARLAYDQATEARADHERRLASIRQTLTELRKTAQQRDAHIANLRELIAREESAVHAADIRIADLSTQRSDMRTQVEQAKTRVAELDQERQDADDDGGAALDAARQALQHSQEQLDEALDRQREINGKIISLQAKADALADTLDNRNAAGELESDQEIAVMGRLSDFIRIKEGWEEAVAHALGDYASAIVVPGEQQMLAALERAQDHALGKAVLLHPLDRQDDAGDATVDAADAVDAAGTAGAVDVVDVPGNGSMADIAGAAGNDHTAAALVGVNPHAHDPAAARRVVAAVRALLADTVVKETRSEALDAVNHGPWTRAVTRQGEILTAVGAQGGSSLSQSDLSLAAKRDKALADMQSLRSKLDSIDETVAELTALRDQARLDVDRQAQLRTEARVKAQQAQRTLKAAQERVQTAGRQLARVEETLHNASQGRDDHQNKLEDLRNALTAAQASQGTNADLDELAAREHQLEQRLGQTREQEVSAKLAWKEADRQAQSLQRQIGLLRDNAEQAKLRQARIQEQNETRRQRAEAADRVSHDAAACAQLARASAAGAAQRRDRLQAELSTHDEELKALRAERDRLEPQVQRLQRDEHELDVERERQAAAWGQLTQKVADTLGMDMDELVNQYSPDHPVPVLSPDHAVSTTGRKQPAQSEGESEAQTQDMKATTGMTPTVTPAPATTQAPTQNQTQTAAAAQEAENAQSPATVPYVRQEQVKRLERAQRDLKALGKVNPLATEEYEALNARNQYLHDQRDDVAKSRQDLLKLVQDLDQTMVSVFSSAFDDTAAAFQHVFATLFPGGTGRLRLEDPDDMLGTGVIVEASPAGKRVKQLSLLSGGERSLTALALLFAIFTARPSPFYVMDEVEAALDDVNLTRLLDALDDLREHAQLIIITHQQRTMAIADALYGITMRADGVSAAISQRLERHG</sequence>
<feature type="coiled-coil region" evidence="7">
    <location>
        <begin position="899"/>
        <end position="940"/>
    </location>
</feature>
<evidence type="ECO:0000313" key="11">
    <source>
        <dbReference type="Proteomes" id="UP000440041"/>
    </source>
</evidence>
<evidence type="ECO:0000256" key="8">
    <source>
        <dbReference type="SAM" id="MobiDB-lite"/>
    </source>
</evidence>
<evidence type="ECO:0000256" key="7">
    <source>
        <dbReference type="HAMAP-Rule" id="MF_01894"/>
    </source>
</evidence>
<dbReference type="FunFam" id="3.40.50.300:FF:000901">
    <property type="entry name" value="Chromosome partition protein Smc"/>
    <property type="match status" value="1"/>
</dbReference>
<comment type="similarity">
    <text evidence="7">Belongs to the SMC family.</text>
</comment>
<feature type="coiled-coil region" evidence="7">
    <location>
        <begin position="410"/>
        <end position="476"/>
    </location>
</feature>
<dbReference type="GO" id="GO:0007062">
    <property type="term" value="P:sister chromatid cohesion"/>
    <property type="evidence" value="ECO:0007669"/>
    <property type="project" value="InterPro"/>
</dbReference>
<evidence type="ECO:0000256" key="5">
    <source>
        <dbReference type="ARBA" id="ARBA00023054"/>
    </source>
</evidence>
<feature type="compositionally biased region" description="Polar residues" evidence="8">
    <location>
        <begin position="992"/>
        <end position="1015"/>
    </location>
</feature>
<name>A0A6A2W036_9BIFI</name>
<comment type="function">
    <text evidence="7">Required for chromosome condensation and partitioning.</text>
</comment>
<dbReference type="Gene3D" id="3.30.70.1620">
    <property type="match status" value="1"/>
</dbReference>
<feature type="coiled-coil region" evidence="7">
    <location>
        <begin position="167"/>
        <end position="201"/>
    </location>
</feature>
<dbReference type="SMART" id="SM00968">
    <property type="entry name" value="SMC_hinge"/>
    <property type="match status" value="1"/>
</dbReference>
<evidence type="ECO:0000256" key="6">
    <source>
        <dbReference type="ARBA" id="ARBA00023125"/>
    </source>
</evidence>
<dbReference type="PIRSF" id="PIRSF005719">
    <property type="entry name" value="SMC"/>
    <property type="match status" value="1"/>
</dbReference>
<feature type="binding site" evidence="7">
    <location>
        <begin position="32"/>
        <end position="39"/>
    </location>
    <ligand>
        <name>ATP</name>
        <dbReference type="ChEBI" id="CHEBI:30616"/>
    </ligand>
</feature>
<dbReference type="GO" id="GO:0007059">
    <property type="term" value="P:chromosome segregation"/>
    <property type="evidence" value="ECO:0007669"/>
    <property type="project" value="UniProtKB-UniRule"/>
</dbReference>
<dbReference type="GO" id="GO:0005524">
    <property type="term" value="F:ATP binding"/>
    <property type="evidence" value="ECO:0007669"/>
    <property type="project" value="UniProtKB-UniRule"/>
</dbReference>
<dbReference type="InterPro" id="IPR024704">
    <property type="entry name" value="SMC"/>
</dbReference>
<feature type="coiled-coil region" evidence="7">
    <location>
        <begin position="241"/>
        <end position="275"/>
    </location>
</feature>
<feature type="coiled-coil region" evidence="7">
    <location>
        <begin position="347"/>
        <end position="381"/>
    </location>
</feature>
<comment type="caution">
    <text evidence="10">The sequence shown here is derived from an EMBL/GenBank/DDBJ whole genome shotgun (WGS) entry which is preliminary data.</text>
</comment>
<dbReference type="InterPro" id="IPR010935">
    <property type="entry name" value="SMC_hinge"/>
</dbReference>
<gene>
    <name evidence="7" type="primary">smc</name>
    <name evidence="10" type="ORF">DSM100238_0153</name>
</gene>
<dbReference type="EMBL" id="WBSO01000001">
    <property type="protein sequence ID" value="KAB8301834.1"/>
    <property type="molecule type" value="Genomic_DNA"/>
</dbReference>
<dbReference type="OrthoDB" id="9808768at2"/>
<dbReference type="GO" id="GO:0030261">
    <property type="term" value="P:chromosome condensation"/>
    <property type="evidence" value="ECO:0007669"/>
    <property type="project" value="InterPro"/>
</dbReference>